<reference evidence="3 4" key="1">
    <citation type="submission" date="2020-08" db="EMBL/GenBank/DDBJ databases">
        <authorList>
            <person name="Koutsovoulos G."/>
            <person name="Danchin GJ E."/>
        </authorList>
    </citation>
    <scope>NUCLEOTIDE SEQUENCE [LARGE SCALE GENOMIC DNA]</scope>
</reference>
<proteinExistence type="predicted"/>
<gene>
    <name evidence="3" type="ORF">MENT_LOCUS19701</name>
</gene>
<dbReference type="SUPFAM" id="SSF52540">
    <property type="entry name" value="P-loop containing nucleoside triphosphate hydrolases"/>
    <property type="match status" value="1"/>
</dbReference>
<sequence>METAENPTSLLLKTISNKKETNKPSSQFRPFLSYKNFKKISQEKLDSFEGEENILNENISLTSTYSITQLFKSIGGGHSLCRILKQFSDGRIWIEIGGHELLLMQTVNVNTEMLEGEKEIPLHSPTIGNISSSTPPHSPHSHLTNCIFANNKSYSSMIRPSSLGGYPERMPFSSFIRSFHCLLKNKEFIEKNFEEKEENISSITDRENVRRILKRAGIAEHRYRLGLSQILLQRELLEELENKRSVVLLPVLSVFQANCRKYLISKRMEKEREKDEAIRIIQWNFERWQDLNKSKWWKLFVYIRPLIPAASVDAREHRLKEHLAQLELELDELRSEHSRAQLELESAQNLNKLQKSGQKKLDKLIKN</sequence>
<dbReference type="Gene3D" id="6.20.240.20">
    <property type="match status" value="1"/>
</dbReference>
<dbReference type="Gene3D" id="4.10.270.10">
    <property type="entry name" value="Myosin, subunit A"/>
    <property type="match status" value="1"/>
</dbReference>
<dbReference type="InterPro" id="IPR027417">
    <property type="entry name" value="P-loop_NTPase"/>
</dbReference>
<feature type="coiled-coil region" evidence="1">
    <location>
        <begin position="316"/>
        <end position="350"/>
    </location>
</feature>
<organism evidence="3 4">
    <name type="scientific">Meloidogyne enterolobii</name>
    <name type="common">Root-knot nematode worm</name>
    <name type="synonym">Meloidogyne mayaguensis</name>
    <dbReference type="NCBI Taxonomy" id="390850"/>
    <lineage>
        <taxon>Eukaryota</taxon>
        <taxon>Metazoa</taxon>
        <taxon>Ecdysozoa</taxon>
        <taxon>Nematoda</taxon>
        <taxon>Chromadorea</taxon>
        <taxon>Rhabditida</taxon>
        <taxon>Tylenchina</taxon>
        <taxon>Tylenchomorpha</taxon>
        <taxon>Tylenchoidea</taxon>
        <taxon>Meloidogynidae</taxon>
        <taxon>Meloidogyninae</taxon>
        <taxon>Meloidogyne</taxon>
    </lineage>
</organism>
<dbReference type="EMBL" id="CAJEWN010000139">
    <property type="protein sequence ID" value="CAD2168340.1"/>
    <property type="molecule type" value="Genomic_DNA"/>
</dbReference>
<feature type="compositionally biased region" description="Polar residues" evidence="2">
    <location>
        <begin position="1"/>
        <end position="15"/>
    </location>
</feature>
<accession>A0A6V7V0A1</accession>
<evidence type="ECO:0000256" key="2">
    <source>
        <dbReference type="SAM" id="MobiDB-lite"/>
    </source>
</evidence>
<evidence type="ECO:0000313" key="3">
    <source>
        <dbReference type="EMBL" id="CAD2168340.1"/>
    </source>
</evidence>
<protein>
    <submittedName>
        <fullName evidence="3">Uncharacterized protein</fullName>
    </submittedName>
</protein>
<keyword evidence="1" id="KW-0175">Coiled coil</keyword>
<comment type="caution">
    <text evidence="3">The sequence shown here is derived from an EMBL/GenBank/DDBJ whole genome shotgun (WGS) entry which is preliminary data.</text>
</comment>
<feature type="region of interest" description="Disordered" evidence="2">
    <location>
        <begin position="1"/>
        <end position="26"/>
    </location>
</feature>
<dbReference type="Proteomes" id="UP000580250">
    <property type="component" value="Unassembled WGS sequence"/>
</dbReference>
<evidence type="ECO:0000256" key="1">
    <source>
        <dbReference type="SAM" id="Coils"/>
    </source>
</evidence>
<evidence type="ECO:0000313" key="4">
    <source>
        <dbReference type="Proteomes" id="UP000580250"/>
    </source>
</evidence>
<dbReference type="AlphaFoldDB" id="A0A6V7V0A1"/>
<name>A0A6V7V0A1_MELEN</name>